<dbReference type="EMBL" id="BMAV01010006">
    <property type="protein sequence ID" value="GFY54709.1"/>
    <property type="molecule type" value="Genomic_DNA"/>
</dbReference>
<keyword evidence="3" id="KW-1185">Reference proteome</keyword>
<feature type="region of interest" description="Disordered" evidence="1">
    <location>
        <begin position="97"/>
        <end position="145"/>
    </location>
</feature>
<comment type="caution">
    <text evidence="2">The sequence shown here is derived from an EMBL/GenBank/DDBJ whole genome shotgun (WGS) entry which is preliminary data.</text>
</comment>
<gene>
    <name evidence="2" type="primary">NCL1_34712</name>
    <name evidence="2" type="ORF">TNIN_367141</name>
</gene>
<feature type="compositionally biased region" description="Polar residues" evidence="1">
    <location>
        <begin position="105"/>
        <end position="145"/>
    </location>
</feature>
<dbReference type="Proteomes" id="UP000886998">
    <property type="component" value="Unassembled WGS sequence"/>
</dbReference>
<organism evidence="2 3">
    <name type="scientific">Trichonephila inaurata madagascariensis</name>
    <dbReference type="NCBI Taxonomy" id="2747483"/>
    <lineage>
        <taxon>Eukaryota</taxon>
        <taxon>Metazoa</taxon>
        <taxon>Ecdysozoa</taxon>
        <taxon>Arthropoda</taxon>
        <taxon>Chelicerata</taxon>
        <taxon>Arachnida</taxon>
        <taxon>Araneae</taxon>
        <taxon>Araneomorphae</taxon>
        <taxon>Entelegynae</taxon>
        <taxon>Araneoidea</taxon>
        <taxon>Nephilidae</taxon>
        <taxon>Trichonephila</taxon>
        <taxon>Trichonephila inaurata</taxon>
    </lineage>
</organism>
<accession>A0A8X7C741</accession>
<protein>
    <submittedName>
        <fullName evidence="2">Uncharacterized protein</fullName>
    </submittedName>
</protein>
<dbReference type="AlphaFoldDB" id="A0A8X7C741"/>
<evidence type="ECO:0000256" key="1">
    <source>
        <dbReference type="SAM" id="MobiDB-lite"/>
    </source>
</evidence>
<sequence>MNPKLTLCSFIKDFSKKIGNICGEKCRIVETRASFTNLELFPATKISEDMKPRAGTTYVMKSNLPYRKDLPSNISSSLSNAEKFHSDEINRNSSNISVLSKSNSTPVNHSDENNAINSGNISNKSCSTKTTNLDNSRRISNNTAENTNNQRSLKIINSEMTTGTDQIKYAPCFYPIQSKNQHRFVLQSHSTNKMTSYKPTFFPNSLKNTVSSNFQKGIDIDKKNIEKDSSTKKLRKTSNIRKVHGINEKSCKKAEADKILPEKKMKQTLLNLNVKKKCLMKKKTNMTSDIATKGKKCNEVSSENPLKKKEKNEYLMMC</sequence>
<evidence type="ECO:0000313" key="2">
    <source>
        <dbReference type="EMBL" id="GFY54709.1"/>
    </source>
</evidence>
<proteinExistence type="predicted"/>
<dbReference type="OrthoDB" id="6285995at2759"/>
<name>A0A8X7C741_9ARAC</name>
<reference evidence="2" key="1">
    <citation type="submission" date="2020-08" db="EMBL/GenBank/DDBJ databases">
        <title>Multicomponent nature underlies the extraordinary mechanical properties of spider dragline silk.</title>
        <authorList>
            <person name="Kono N."/>
            <person name="Nakamura H."/>
            <person name="Mori M."/>
            <person name="Yoshida Y."/>
            <person name="Ohtoshi R."/>
            <person name="Malay A.D."/>
            <person name="Moran D.A.P."/>
            <person name="Tomita M."/>
            <person name="Numata K."/>
            <person name="Arakawa K."/>
        </authorList>
    </citation>
    <scope>NUCLEOTIDE SEQUENCE</scope>
</reference>
<evidence type="ECO:0000313" key="3">
    <source>
        <dbReference type="Proteomes" id="UP000886998"/>
    </source>
</evidence>